<evidence type="ECO:0000256" key="1">
    <source>
        <dbReference type="SAM" id="MobiDB-lite"/>
    </source>
</evidence>
<feature type="region of interest" description="Disordered" evidence="1">
    <location>
        <begin position="73"/>
        <end position="98"/>
    </location>
</feature>
<keyword evidence="3" id="KW-1185">Reference proteome</keyword>
<dbReference type="Proteomes" id="UP001190700">
    <property type="component" value="Unassembled WGS sequence"/>
</dbReference>
<organism evidence="2 3">
    <name type="scientific">Cymbomonas tetramitiformis</name>
    <dbReference type="NCBI Taxonomy" id="36881"/>
    <lineage>
        <taxon>Eukaryota</taxon>
        <taxon>Viridiplantae</taxon>
        <taxon>Chlorophyta</taxon>
        <taxon>Pyramimonadophyceae</taxon>
        <taxon>Pyramimonadales</taxon>
        <taxon>Pyramimonadaceae</taxon>
        <taxon>Cymbomonas</taxon>
    </lineage>
</organism>
<comment type="caution">
    <text evidence="2">The sequence shown here is derived from an EMBL/GenBank/DDBJ whole genome shotgun (WGS) entry which is preliminary data.</text>
</comment>
<accession>A0AAE0GFN2</accession>
<dbReference type="AlphaFoldDB" id="A0AAE0GFN2"/>
<sequence length="179" mass="19467">MAVASVLHAATVVPAATAANQYQVVLPLRAAMPHPPASVRSPLFTGMAIGGPWEEDEFVNSMCVAAMSIADGESEDSGDNCIEPDEPPPPTSLRRRAPTGARVGVTVSNGLVLHSGPQFYQSYQLHLWLVVPRLLHRSLTAVDTEFNSIDFNLWTTGYYDYYLVVDRGVLADRHHLHSG</sequence>
<evidence type="ECO:0000313" key="2">
    <source>
        <dbReference type="EMBL" id="KAK3276591.1"/>
    </source>
</evidence>
<evidence type="ECO:0000313" key="3">
    <source>
        <dbReference type="Proteomes" id="UP001190700"/>
    </source>
</evidence>
<dbReference type="EMBL" id="LGRX02006477">
    <property type="protein sequence ID" value="KAK3276591.1"/>
    <property type="molecule type" value="Genomic_DNA"/>
</dbReference>
<reference evidence="2 3" key="1">
    <citation type="journal article" date="2015" name="Genome Biol. Evol.">
        <title>Comparative Genomics of a Bacterivorous Green Alga Reveals Evolutionary Causalities and Consequences of Phago-Mixotrophic Mode of Nutrition.</title>
        <authorList>
            <person name="Burns J.A."/>
            <person name="Paasch A."/>
            <person name="Narechania A."/>
            <person name="Kim E."/>
        </authorList>
    </citation>
    <scope>NUCLEOTIDE SEQUENCE [LARGE SCALE GENOMIC DNA]</scope>
    <source>
        <strain evidence="2 3">PLY_AMNH</strain>
    </source>
</reference>
<feature type="compositionally biased region" description="Acidic residues" evidence="1">
    <location>
        <begin position="73"/>
        <end position="86"/>
    </location>
</feature>
<protein>
    <submittedName>
        <fullName evidence="2">Uncharacterized protein</fullName>
    </submittedName>
</protein>
<gene>
    <name evidence="2" type="ORF">CYMTET_15344</name>
</gene>
<proteinExistence type="predicted"/>
<name>A0AAE0GFN2_9CHLO</name>